<evidence type="ECO:0000256" key="1">
    <source>
        <dbReference type="ARBA" id="ARBA00004477"/>
    </source>
</evidence>
<proteinExistence type="inferred from homology"/>
<feature type="transmembrane region" description="Helical" evidence="8">
    <location>
        <begin position="180"/>
        <end position="199"/>
    </location>
</feature>
<dbReference type="Proteomes" id="UP001378960">
    <property type="component" value="Unassembled WGS sequence"/>
</dbReference>
<comment type="similarity">
    <text evidence="7">Belongs to the type 2 lipid phosphate phosphatase family.</text>
</comment>
<dbReference type="PANTHER" id="PTHR14969:SF28">
    <property type="entry name" value="DIHYDROSPHINGOSINE 1-PHOSPHATE PHOSPHATASE LCB3-RELATED"/>
    <property type="match status" value="1"/>
</dbReference>
<keyword evidence="10" id="KW-0418">Kinase</keyword>
<keyword evidence="2 8" id="KW-0812">Transmembrane</keyword>
<dbReference type="GO" id="GO:0005789">
    <property type="term" value="C:endoplasmic reticulum membrane"/>
    <property type="evidence" value="ECO:0007669"/>
    <property type="project" value="UniProtKB-SubCell"/>
</dbReference>
<accession>A0AAV5QYS1</accession>
<comment type="subcellular location">
    <subcellularLocation>
        <location evidence="1">Endoplasmic reticulum membrane</location>
        <topology evidence="1">Multi-pass membrane protein</topology>
    </subcellularLocation>
</comment>
<keyword evidence="6 8" id="KW-0472">Membrane</keyword>
<feature type="domain" description="Phosphatidic acid phosphatase type 2/haloperoxidase" evidence="9">
    <location>
        <begin position="104"/>
        <end position="223"/>
    </location>
</feature>
<evidence type="ECO:0000259" key="9">
    <source>
        <dbReference type="SMART" id="SM00014"/>
    </source>
</evidence>
<dbReference type="Gene3D" id="1.20.144.10">
    <property type="entry name" value="Phosphatidic acid phosphatase type 2/haloperoxidase"/>
    <property type="match status" value="1"/>
</dbReference>
<organism evidence="10 11">
    <name type="scientific">Pichia kluyveri</name>
    <name type="common">Yeast</name>
    <dbReference type="NCBI Taxonomy" id="36015"/>
    <lineage>
        <taxon>Eukaryota</taxon>
        <taxon>Fungi</taxon>
        <taxon>Dikarya</taxon>
        <taxon>Ascomycota</taxon>
        <taxon>Saccharomycotina</taxon>
        <taxon>Pichiomycetes</taxon>
        <taxon>Pichiales</taxon>
        <taxon>Pichiaceae</taxon>
        <taxon>Pichia</taxon>
    </lineage>
</organism>
<dbReference type="CDD" id="cd03388">
    <property type="entry name" value="PAP2_SPPase1"/>
    <property type="match status" value="1"/>
</dbReference>
<evidence type="ECO:0000256" key="7">
    <source>
        <dbReference type="ARBA" id="ARBA00038324"/>
    </source>
</evidence>
<feature type="transmembrane region" description="Helical" evidence="8">
    <location>
        <begin position="71"/>
        <end position="91"/>
    </location>
</feature>
<feature type="transmembrane region" description="Helical" evidence="8">
    <location>
        <begin position="238"/>
        <end position="257"/>
    </location>
</feature>
<dbReference type="SUPFAM" id="SSF48317">
    <property type="entry name" value="Acid phosphatase/Vanadium-dependent haloperoxidase"/>
    <property type="match status" value="1"/>
</dbReference>
<evidence type="ECO:0000256" key="8">
    <source>
        <dbReference type="SAM" id="Phobius"/>
    </source>
</evidence>
<dbReference type="Pfam" id="PF01569">
    <property type="entry name" value="PAP2"/>
    <property type="match status" value="1"/>
</dbReference>
<dbReference type="PANTHER" id="PTHR14969">
    <property type="entry name" value="SPHINGOSINE-1-PHOSPHATE PHOSPHOHYDROLASE"/>
    <property type="match status" value="1"/>
</dbReference>
<dbReference type="InterPro" id="IPR000326">
    <property type="entry name" value="PAP2/HPO"/>
</dbReference>
<dbReference type="AlphaFoldDB" id="A0AAV5QYS1"/>
<evidence type="ECO:0000256" key="4">
    <source>
        <dbReference type="ARBA" id="ARBA00022824"/>
    </source>
</evidence>
<keyword evidence="5 8" id="KW-1133">Transmembrane helix</keyword>
<dbReference type="GO" id="GO:0006629">
    <property type="term" value="P:lipid metabolic process"/>
    <property type="evidence" value="ECO:0007669"/>
    <property type="project" value="UniProtKB-ARBA"/>
</dbReference>
<name>A0AAV5QYS1_PICKL</name>
<feature type="transmembrane region" description="Helical" evidence="8">
    <location>
        <begin position="391"/>
        <end position="411"/>
    </location>
</feature>
<dbReference type="EMBL" id="BTGB01000001">
    <property type="protein sequence ID" value="GMM44078.1"/>
    <property type="molecule type" value="Genomic_DNA"/>
</dbReference>
<keyword evidence="10" id="KW-0808">Transferase</keyword>
<dbReference type="GO" id="GO:0016301">
    <property type="term" value="F:kinase activity"/>
    <property type="evidence" value="ECO:0007669"/>
    <property type="project" value="UniProtKB-KW"/>
</dbReference>
<dbReference type="GO" id="GO:0042392">
    <property type="term" value="F:sphingosine-1-phosphate phosphatase activity"/>
    <property type="evidence" value="ECO:0007669"/>
    <property type="project" value="TreeGrafter"/>
</dbReference>
<keyword evidence="3" id="KW-0378">Hydrolase</keyword>
<evidence type="ECO:0000256" key="2">
    <source>
        <dbReference type="ARBA" id="ARBA00022692"/>
    </source>
</evidence>
<feature type="transmembrane region" description="Helical" evidence="8">
    <location>
        <begin position="269"/>
        <end position="289"/>
    </location>
</feature>
<keyword evidence="11" id="KW-1185">Reference proteome</keyword>
<evidence type="ECO:0000313" key="11">
    <source>
        <dbReference type="Proteomes" id="UP001378960"/>
    </source>
</evidence>
<evidence type="ECO:0000256" key="6">
    <source>
        <dbReference type="ARBA" id="ARBA00023136"/>
    </source>
</evidence>
<reference evidence="10 11" key="1">
    <citation type="journal article" date="2023" name="Elife">
        <title>Identification of key yeast species and microbe-microbe interactions impacting larval growth of Drosophila in the wild.</title>
        <authorList>
            <person name="Mure A."/>
            <person name="Sugiura Y."/>
            <person name="Maeda R."/>
            <person name="Honda K."/>
            <person name="Sakurai N."/>
            <person name="Takahashi Y."/>
            <person name="Watada M."/>
            <person name="Katoh T."/>
            <person name="Gotoh A."/>
            <person name="Gotoh Y."/>
            <person name="Taniguchi I."/>
            <person name="Nakamura K."/>
            <person name="Hayashi T."/>
            <person name="Katayama T."/>
            <person name="Uemura T."/>
            <person name="Hattori Y."/>
        </authorList>
    </citation>
    <scope>NUCLEOTIDE SEQUENCE [LARGE SCALE GENOMIC DNA]</scope>
    <source>
        <strain evidence="10 11">PK-24</strain>
    </source>
</reference>
<dbReference type="InterPro" id="IPR036938">
    <property type="entry name" value="PAP2/HPO_sf"/>
</dbReference>
<comment type="caution">
    <text evidence="10">The sequence shown here is derived from an EMBL/GenBank/DDBJ whole genome shotgun (WGS) entry which is preliminary data.</text>
</comment>
<feature type="transmembrane region" description="Helical" evidence="8">
    <location>
        <begin position="103"/>
        <end position="121"/>
    </location>
</feature>
<sequence length="416" mass="47759">MNLDITTDISDLDIDNIQLKNTSRHDVGLLPDDYYKQKLSYQIYKIRSYLLPLINYELSLLQYIQSFHTPFLTWFFILSANFGSHTFYVLMLPLPVWIGSIHLTRDLVIVLGLGIYFTGFIKDLLCLPRPKSPPLKRLTMSHYTSQEYGCPSSHSANAIAVSLVLSLHIYHSSLSSNGKIILYFLLICYFLTMLIGRLYCGMHGLVDVIIGSLIGAVIFILRYLTINYHDILILNNNSFWVPIIFITIYYSLIYFHSTPIDPCPCFEDSIAFIAVLMGLNLGFWSITYLNGPVISSSYDKLPFTNNSPFSNLSKLGYIYNNHYAKIELTSDPFKIFARILIGVISVLIWKSLSKPLFTLIINLIRKHIFKDKSNNKSNVFAFMNRNDTRILVKYIVYAGISIVSIYLKYLFDLLNL</sequence>
<gene>
    <name evidence="10" type="ORF">DAPK24_006530</name>
</gene>
<evidence type="ECO:0000256" key="5">
    <source>
        <dbReference type="ARBA" id="ARBA00022989"/>
    </source>
</evidence>
<evidence type="ECO:0000256" key="3">
    <source>
        <dbReference type="ARBA" id="ARBA00022801"/>
    </source>
</evidence>
<protein>
    <submittedName>
        <fullName evidence="10">Sphinganine kinase</fullName>
    </submittedName>
</protein>
<dbReference type="SMART" id="SM00014">
    <property type="entry name" value="acidPPc"/>
    <property type="match status" value="1"/>
</dbReference>
<feature type="transmembrane region" description="Helical" evidence="8">
    <location>
        <begin position="206"/>
        <end position="226"/>
    </location>
</feature>
<keyword evidence="4" id="KW-0256">Endoplasmic reticulum</keyword>
<evidence type="ECO:0000313" key="10">
    <source>
        <dbReference type="EMBL" id="GMM44078.1"/>
    </source>
</evidence>